<comment type="function">
    <text evidence="10">IGPS catalyzes the conversion of PRFAR and glutamine to IGP, AICAR and glutamate. The HisH subunit catalyzes the hydrolysis of glutamine to glutamate and ammonia as part of the synthesis of IGP and AICAR. The resulting ammonia molecule is channeled to the active site of HisF.</text>
</comment>
<dbReference type="InterPro" id="IPR029062">
    <property type="entry name" value="Class_I_gatase-like"/>
</dbReference>
<evidence type="ECO:0000256" key="2">
    <source>
        <dbReference type="ARBA" id="ARBA00011152"/>
    </source>
</evidence>
<comment type="subunit">
    <text evidence="2 10">Heterodimer of HisH and HisF.</text>
</comment>
<evidence type="ECO:0000256" key="11">
    <source>
        <dbReference type="PIRSR" id="PIRSR000495-1"/>
    </source>
</evidence>
<dbReference type="Proteomes" id="UP000192660">
    <property type="component" value="Unassembled WGS sequence"/>
</dbReference>
<dbReference type="GO" id="GO:0004359">
    <property type="term" value="F:glutaminase activity"/>
    <property type="evidence" value="ECO:0007669"/>
    <property type="project" value="UniProtKB-EC"/>
</dbReference>
<evidence type="ECO:0000256" key="1">
    <source>
        <dbReference type="ARBA" id="ARBA00005091"/>
    </source>
</evidence>
<evidence type="ECO:0000256" key="5">
    <source>
        <dbReference type="ARBA" id="ARBA00022962"/>
    </source>
</evidence>
<comment type="catalytic activity">
    <reaction evidence="8 10">
        <text>5-[(5-phospho-1-deoxy-D-ribulos-1-ylimino)methylamino]-1-(5-phospho-beta-D-ribosyl)imidazole-4-carboxamide + L-glutamine = D-erythro-1-(imidazol-4-yl)glycerol 3-phosphate + 5-amino-1-(5-phospho-beta-D-ribosyl)imidazole-4-carboxamide + L-glutamate + H(+)</text>
        <dbReference type="Rhea" id="RHEA:24793"/>
        <dbReference type="ChEBI" id="CHEBI:15378"/>
        <dbReference type="ChEBI" id="CHEBI:29985"/>
        <dbReference type="ChEBI" id="CHEBI:58278"/>
        <dbReference type="ChEBI" id="CHEBI:58359"/>
        <dbReference type="ChEBI" id="CHEBI:58475"/>
        <dbReference type="ChEBI" id="CHEBI:58525"/>
        <dbReference type="EC" id="4.3.2.10"/>
    </reaction>
</comment>
<dbReference type="HAMAP" id="MF_00278">
    <property type="entry name" value="HisH"/>
    <property type="match status" value="1"/>
</dbReference>
<dbReference type="GO" id="GO:0016829">
    <property type="term" value="F:lyase activity"/>
    <property type="evidence" value="ECO:0007669"/>
    <property type="project" value="UniProtKB-KW"/>
</dbReference>
<dbReference type="PANTHER" id="PTHR42701:SF1">
    <property type="entry name" value="IMIDAZOLE GLYCEROL PHOSPHATE SYNTHASE SUBUNIT HISH"/>
    <property type="match status" value="1"/>
</dbReference>
<dbReference type="EC" id="4.3.2.10" evidence="10"/>
<dbReference type="GO" id="GO:0005737">
    <property type="term" value="C:cytoplasm"/>
    <property type="evidence" value="ECO:0007669"/>
    <property type="project" value="UniProtKB-SubCell"/>
</dbReference>
<dbReference type="RefSeq" id="WP_020376412.1">
    <property type="nucleotide sequence ID" value="NZ_FWWY01000001.1"/>
</dbReference>
<dbReference type="EC" id="3.5.1.2" evidence="10"/>
<evidence type="ECO:0000259" key="12">
    <source>
        <dbReference type="Pfam" id="PF00117"/>
    </source>
</evidence>
<keyword evidence="7 10" id="KW-0456">Lyase</keyword>
<proteinExistence type="inferred from homology"/>
<keyword evidence="3 10" id="KW-0028">Amino-acid biosynthesis</keyword>
<dbReference type="OrthoDB" id="9807137at2"/>
<dbReference type="AlphaFoldDB" id="A0A1W1W7S7"/>
<dbReference type="PIRSF" id="PIRSF000495">
    <property type="entry name" value="Amidotransf_hisH"/>
    <property type="match status" value="1"/>
</dbReference>
<evidence type="ECO:0000256" key="7">
    <source>
        <dbReference type="ARBA" id="ARBA00023239"/>
    </source>
</evidence>
<sequence length="211" mass="23435">MEIAVIDYGNGNLGSLLAALRRLGQQPRVIRDAHDIRPVDTVIFPGVGSLASVIDRLKDHGLFNWLNELYDAQTPILGICLGLQLFFDHGAEGGEGLHWIKGSVPEIQAPILPHIGWNTVDVTPHPFLWKGLAAPYTFYFVHTYRILPDDASIVRGVTQYYEPFPVAIESPPLYGVQFHPELSGHKGAQVLRNFLEMVENPHGNLASRRLA</sequence>
<name>A0A1W1W7S7_SULTA</name>
<feature type="active site" evidence="10 11">
    <location>
        <position position="181"/>
    </location>
</feature>
<dbReference type="Pfam" id="PF00117">
    <property type="entry name" value="GATase"/>
    <property type="match status" value="1"/>
</dbReference>
<dbReference type="Gene3D" id="3.40.50.880">
    <property type="match status" value="1"/>
</dbReference>
<organism evidence="13 14">
    <name type="scientific">Sulfobacillus thermosulfidooxidans (strain DSM 9293 / VKM B-1269 / AT-1)</name>
    <dbReference type="NCBI Taxonomy" id="929705"/>
    <lineage>
        <taxon>Bacteria</taxon>
        <taxon>Bacillati</taxon>
        <taxon>Bacillota</taxon>
        <taxon>Clostridia</taxon>
        <taxon>Eubacteriales</taxon>
        <taxon>Clostridiales Family XVII. Incertae Sedis</taxon>
        <taxon>Sulfobacillus</taxon>
    </lineage>
</organism>
<dbReference type="GO" id="GO:0000107">
    <property type="term" value="F:imidazoleglycerol-phosphate synthase activity"/>
    <property type="evidence" value="ECO:0007669"/>
    <property type="project" value="UniProtKB-UniRule"/>
</dbReference>
<keyword evidence="5 10" id="KW-0315">Glutamine amidotransferase</keyword>
<dbReference type="UniPathway" id="UPA00031">
    <property type="reaction ID" value="UER00010"/>
</dbReference>
<dbReference type="CDD" id="cd01748">
    <property type="entry name" value="GATase1_IGP_Synthase"/>
    <property type="match status" value="1"/>
</dbReference>
<evidence type="ECO:0000256" key="9">
    <source>
        <dbReference type="ARBA" id="ARBA00049534"/>
    </source>
</evidence>
<feature type="active site" description="Nucleophile" evidence="10 11">
    <location>
        <position position="80"/>
    </location>
</feature>
<feature type="active site" evidence="10 11">
    <location>
        <position position="179"/>
    </location>
</feature>
<keyword evidence="13" id="KW-0808">Transferase</keyword>
<comment type="catalytic activity">
    <reaction evidence="9 10">
        <text>L-glutamine + H2O = L-glutamate + NH4(+)</text>
        <dbReference type="Rhea" id="RHEA:15889"/>
        <dbReference type="ChEBI" id="CHEBI:15377"/>
        <dbReference type="ChEBI" id="CHEBI:28938"/>
        <dbReference type="ChEBI" id="CHEBI:29985"/>
        <dbReference type="ChEBI" id="CHEBI:58359"/>
        <dbReference type="EC" id="3.5.1.2"/>
    </reaction>
</comment>
<dbReference type="STRING" id="28034.BFX07_10195"/>
<accession>A0A1W1W7S7</accession>
<dbReference type="PANTHER" id="PTHR42701">
    <property type="entry name" value="IMIDAZOLE GLYCEROL PHOSPHATE SYNTHASE SUBUNIT HISH"/>
    <property type="match status" value="1"/>
</dbReference>
<dbReference type="PROSITE" id="PS51273">
    <property type="entry name" value="GATASE_TYPE_1"/>
    <property type="match status" value="1"/>
</dbReference>
<dbReference type="GO" id="GO:0000105">
    <property type="term" value="P:L-histidine biosynthetic process"/>
    <property type="evidence" value="ECO:0007669"/>
    <property type="project" value="UniProtKB-UniRule"/>
</dbReference>
<protein>
    <recommendedName>
        <fullName evidence="10">Imidazole glycerol phosphate synthase subunit HisH</fullName>
        <ecNumber evidence="10">4.3.2.10</ecNumber>
    </recommendedName>
    <alternativeName>
        <fullName evidence="10">IGP synthase glutaminase subunit</fullName>
        <ecNumber evidence="10">3.5.1.2</ecNumber>
    </alternativeName>
    <alternativeName>
        <fullName evidence="10">IGP synthase subunit HisH</fullName>
    </alternativeName>
    <alternativeName>
        <fullName evidence="10">ImGP synthase subunit HisH</fullName>
        <shortName evidence="10">IGPS subunit HisH</shortName>
    </alternativeName>
</protein>
<keyword evidence="6 10" id="KW-0368">Histidine biosynthesis</keyword>
<evidence type="ECO:0000313" key="14">
    <source>
        <dbReference type="Proteomes" id="UP000192660"/>
    </source>
</evidence>
<evidence type="ECO:0000256" key="10">
    <source>
        <dbReference type="HAMAP-Rule" id="MF_00278"/>
    </source>
</evidence>
<reference evidence="14" key="1">
    <citation type="submission" date="2017-04" db="EMBL/GenBank/DDBJ databases">
        <authorList>
            <person name="Varghese N."/>
            <person name="Submissions S."/>
        </authorList>
    </citation>
    <scope>NUCLEOTIDE SEQUENCE [LARGE SCALE GENOMIC DNA]</scope>
    <source>
        <strain evidence="14">DSM 9293</strain>
    </source>
</reference>
<comment type="subcellular location">
    <subcellularLocation>
        <location evidence="10">Cytoplasm</location>
    </subcellularLocation>
</comment>
<evidence type="ECO:0000313" key="13">
    <source>
        <dbReference type="EMBL" id="SMC02334.1"/>
    </source>
</evidence>
<evidence type="ECO:0000256" key="6">
    <source>
        <dbReference type="ARBA" id="ARBA00023102"/>
    </source>
</evidence>
<comment type="pathway">
    <text evidence="1 10">Amino-acid biosynthesis; L-histidine biosynthesis; L-histidine from 5-phospho-alpha-D-ribose 1-diphosphate: step 5/9.</text>
</comment>
<keyword evidence="10" id="KW-0963">Cytoplasm</keyword>
<feature type="domain" description="Glutamine amidotransferase" evidence="12">
    <location>
        <begin position="5"/>
        <end position="195"/>
    </location>
</feature>
<dbReference type="InterPro" id="IPR017926">
    <property type="entry name" value="GATASE"/>
</dbReference>
<dbReference type="EMBL" id="FWWY01000001">
    <property type="protein sequence ID" value="SMC02334.1"/>
    <property type="molecule type" value="Genomic_DNA"/>
</dbReference>
<keyword evidence="14" id="KW-1185">Reference proteome</keyword>
<dbReference type="NCBIfam" id="TIGR01855">
    <property type="entry name" value="IMP_synth_hisH"/>
    <property type="match status" value="1"/>
</dbReference>
<keyword evidence="4 10" id="KW-0378">Hydrolase</keyword>
<evidence type="ECO:0000256" key="4">
    <source>
        <dbReference type="ARBA" id="ARBA00022801"/>
    </source>
</evidence>
<dbReference type="SUPFAM" id="SSF52317">
    <property type="entry name" value="Class I glutamine amidotransferase-like"/>
    <property type="match status" value="1"/>
</dbReference>
<evidence type="ECO:0000256" key="3">
    <source>
        <dbReference type="ARBA" id="ARBA00022605"/>
    </source>
</evidence>
<dbReference type="InterPro" id="IPR010139">
    <property type="entry name" value="Imidazole-glycPsynth_HisH"/>
</dbReference>
<evidence type="ECO:0000256" key="8">
    <source>
        <dbReference type="ARBA" id="ARBA00047838"/>
    </source>
</evidence>
<gene>
    <name evidence="10" type="primary">hisH</name>
    <name evidence="13" type="ORF">SAMN00768000_0538</name>
</gene>